<reference evidence="2" key="1">
    <citation type="journal article" date="2019" name="Int. J. Syst. Evol. Microbiol.">
        <title>The Global Catalogue of Microorganisms (GCM) 10K type strain sequencing project: providing services to taxonomists for standard genome sequencing and annotation.</title>
        <authorList>
            <consortium name="The Broad Institute Genomics Platform"/>
            <consortium name="The Broad Institute Genome Sequencing Center for Infectious Disease"/>
            <person name="Wu L."/>
            <person name="Ma J."/>
        </authorList>
    </citation>
    <scope>NUCLEOTIDE SEQUENCE [LARGE SCALE GENOMIC DNA]</scope>
    <source>
        <strain evidence="2">JCM 17805</strain>
    </source>
</reference>
<name>A0ABP8V5J5_9GAMM</name>
<protein>
    <submittedName>
        <fullName evidence="1">Uncharacterized protein</fullName>
    </submittedName>
</protein>
<dbReference type="EMBL" id="BAABFL010000405">
    <property type="protein sequence ID" value="GAA4650556.1"/>
    <property type="molecule type" value="Genomic_DNA"/>
</dbReference>
<gene>
    <name evidence="1" type="ORF">GCM10023116_28390</name>
</gene>
<evidence type="ECO:0000313" key="2">
    <source>
        <dbReference type="Proteomes" id="UP001500604"/>
    </source>
</evidence>
<comment type="caution">
    <text evidence="1">The sequence shown here is derived from an EMBL/GenBank/DDBJ whole genome shotgun (WGS) entry which is preliminary data.</text>
</comment>
<dbReference type="Proteomes" id="UP001500604">
    <property type="component" value="Unassembled WGS sequence"/>
</dbReference>
<proteinExistence type="predicted"/>
<evidence type="ECO:0000313" key="1">
    <source>
        <dbReference type="EMBL" id="GAA4650556.1"/>
    </source>
</evidence>
<keyword evidence="2" id="KW-1185">Reference proteome</keyword>
<organism evidence="1 2">
    <name type="scientific">Kistimonas scapharcae</name>
    <dbReference type="NCBI Taxonomy" id="1036133"/>
    <lineage>
        <taxon>Bacteria</taxon>
        <taxon>Pseudomonadati</taxon>
        <taxon>Pseudomonadota</taxon>
        <taxon>Gammaproteobacteria</taxon>
        <taxon>Oceanospirillales</taxon>
        <taxon>Endozoicomonadaceae</taxon>
        <taxon>Kistimonas</taxon>
    </lineage>
</organism>
<sequence>MLLVVIVSQTSFAQQDEVATRQQAMDVITQFHAKRAAMQMRHQKQYDAGWSVQLQRKNMEEEEMFLLNSAVIVESYYREAPLGEVRAEALSDVAGLKSHITFEEGMLNRSGSGVVDDRLEWGQKHFEARMVYYTVRILEYEDNPPVNVDQWLKVMHLTIPEG</sequence>
<accession>A0ABP8V5J5</accession>